<feature type="transmembrane region" description="Helical" evidence="1">
    <location>
        <begin position="12"/>
        <end position="29"/>
    </location>
</feature>
<feature type="transmembrane region" description="Helical" evidence="1">
    <location>
        <begin position="341"/>
        <end position="360"/>
    </location>
</feature>
<evidence type="ECO:0000256" key="1">
    <source>
        <dbReference type="SAM" id="Phobius"/>
    </source>
</evidence>
<proteinExistence type="predicted"/>
<feature type="transmembrane region" description="Helical" evidence="1">
    <location>
        <begin position="41"/>
        <end position="60"/>
    </location>
</feature>
<dbReference type="RefSeq" id="WP_308729029.1">
    <property type="nucleotide sequence ID" value="NZ_JAJEQF010000054.1"/>
</dbReference>
<feature type="transmembrane region" description="Helical" evidence="1">
    <location>
        <begin position="268"/>
        <end position="288"/>
    </location>
</feature>
<feature type="transmembrane region" description="Helical" evidence="1">
    <location>
        <begin position="66"/>
        <end position="92"/>
    </location>
</feature>
<comment type="caution">
    <text evidence="2">The sequence shown here is derived from an EMBL/GenBank/DDBJ whole genome shotgun (WGS) entry which is preliminary data.</text>
</comment>
<reference evidence="2 3" key="1">
    <citation type="submission" date="2021-10" db="EMBL/GenBank/DDBJ databases">
        <title>Anaerobic single-cell dispensing facilitates the cultivation of human gut bacteria.</title>
        <authorList>
            <person name="Afrizal A."/>
        </authorList>
    </citation>
    <scope>NUCLEOTIDE SEQUENCE [LARGE SCALE GENOMIC DNA]</scope>
    <source>
        <strain evidence="2 3">CLA-AA-H244</strain>
    </source>
</reference>
<keyword evidence="1" id="KW-0472">Membrane</keyword>
<protein>
    <submittedName>
        <fullName evidence="2">ABC transporter permease</fullName>
    </submittedName>
</protein>
<dbReference type="InterPro" id="IPR010540">
    <property type="entry name" value="CmpB_TMEM229"/>
</dbReference>
<keyword evidence="3" id="KW-1185">Reference proteome</keyword>
<dbReference type="Pfam" id="PF06541">
    <property type="entry name" value="ABC_trans_CmpB"/>
    <property type="match status" value="2"/>
</dbReference>
<keyword evidence="1" id="KW-0812">Transmembrane</keyword>
<evidence type="ECO:0000313" key="3">
    <source>
        <dbReference type="Proteomes" id="UP001199355"/>
    </source>
</evidence>
<dbReference type="EMBL" id="JAJEQF010000054">
    <property type="protein sequence ID" value="MCC2168976.1"/>
    <property type="molecule type" value="Genomic_DNA"/>
</dbReference>
<accession>A0AAE3DPA2</accession>
<keyword evidence="1" id="KW-1133">Transmembrane helix</keyword>
<dbReference type="AlphaFoldDB" id="A0AAE3DPA2"/>
<feature type="transmembrane region" description="Helical" evidence="1">
    <location>
        <begin position="112"/>
        <end position="137"/>
    </location>
</feature>
<sequence>MQYTYTELAAYLLLYSFIGWALEVAFFAVKERRFCNRGFFSLPLCPEYGIMMDILILLLPEQGTKWLLQFLTTWMVVSVVEYFSGGIAAKIWKKHLWNYEDVTLFGGKKKSVLLSLIKAAVVMTAVLLLHPPVFILFSMIPTIVLRIIDIVGFGLMAADLVSILIAVRKSRSLTELKETQGRLLQEQKEVKQKLGGKIYHAVWKRLNRAYPEMEALEEADWAERYVFARGVCVDKLIWVFMICAFLGDLIETLFCRVTGGVWMSRSSVIYGTFSIVWGFGAVILTVVLQRLAGKEDRYIFLAGSVLGGVYEYLCSVFTEIFLGTTFWDYSDMPFNIGGRTNLLYCIFWGLLSVVWVKICYPTISGWIEKLPPLGAKIATWAVVVLMSCDAVISAGAMVRYVERQDSAAVQESSADAGTAAGTESTTGTVRAEKKSMIDTFFDINYPDERIEKVWPNMKVEVQ</sequence>
<evidence type="ECO:0000313" key="2">
    <source>
        <dbReference type="EMBL" id="MCC2168976.1"/>
    </source>
</evidence>
<name>A0AAE3DPA2_9FIRM</name>
<feature type="transmembrane region" description="Helical" evidence="1">
    <location>
        <begin position="236"/>
        <end position="262"/>
    </location>
</feature>
<feature type="transmembrane region" description="Helical" evidence="1">
    <location>
        <begin position="143"/>
        <end position="167"/>
    </location>
</feature>
<dbReference type="Proteomes" id="UP001199355">
    <property type="component" value="Unassembled WGS sequence"/>
</dbReference>
<gene>
    <name evidence="2" type="ORF">LKD45_14990</name>
</gene>
<organism evidence="2 3">
    <name type="scientific">Gallintestinimicrobium propionicum</name>
    <dbReference type="NCBI Taxonomy" id="2981770"/>
    <lineage>
        <taxon>Bacteria</taxon>
        <taxon>Bacillati</taxon>
        <taxon>Bacillota</taxon>
        <taxon>Clostridia</taxon>
        <taxon>Lachnospirales</taxon>
        <taxon>Lachnospiraceae</taxon>
        <taxon>Gallintestinimicrobium</taxon>
    </lineage>
</organism>
<feature type="transmembrane region" description="Helical" evidence="1">
    <location>
        <begin position="300"/>
        <end position="321"/>
    </location>
</feature>